<dbReference type="PROSITE" id="PS00154">
    <property type="entry name" value="ATPASE_E1_E2"/>
    <property type="match status" value="1"/>
</dbReference>
<protein>
    <submittedName>
        <fullName evidence="12">Cation-transporting ATPase</fullName>
    </submittedName>
</protein>
<dbReference type="InterPro" id="IPR023214">
    <property type="entry name" value="HAD_sf"/>
</dbReference>
<feature type="transmembrane region" description="Helical" evidence="10">
    <location>
        <begin position="409"/>
        <end position="432"/>
    </location>
</feature>
<comment type="caution">
    <text evidence="12">The sequence shown here is derived from an EMBL/GenBank/DDBJ whole genome shotgun (WGS) entry which is preliminary data.</text>
</comment>
<comment type="subcellular location">
    <subcellularLocation>
        <location evidence="1">Membrane</location>
        <topology evidence="1">Multi-pass membrane protein</topology>
    </subcellularLocation>
</comment>
<dbReference type="InterPro" id="IPR050510">
    <property type="entry name" value="Cation_transp_ATPase_P-type"/>
</dbReference>
<dbReference type="EMBL" id="UXAT02000001">
    <property type="protein sequence ID" value="VUX45068.1"/>
    <property type="molecule type" value="Genomic_DNA"/>
</dbReference>
<dbReference type="SUPFAM" id="SSF81665">
    <property type="entry name" value="Calcium ATPase, transmembrane domain M"/>
    <property type="match status" value="1"/>
</dbReference>
<dbReference type="GO" id="GO:0005886">
    <property type="term" value="C:plasma membrane"/>
    <property type="evidence" value="ECO:0007669"/>
    <property type="project" value="TreeGrafter"/>
</dbReference>
<comment type="similarity">
    <text evidence="2">Belongs to the cation transport ATPase (P-type) (TC 3.A.3) family. Type IIA subfamily.</text>
</comment>
<dbReference type="InterPro" id="IPR023298">
    <property type="entry name" value="ATPase_P-typ_TM_dom_sf"/>
</dbReference>
<dbReference type="GO" id="GO:0006883">
    <property type="term" value="P:intracellular sodium ion homeostasis"/>
    <property type="evidence" value="ECO:0007669"/>
    <property type="project" value="TreeGrafter"/>
</dbReference>
<dbReference type="InterPro" id="IPR023299">
    <property type="entry name" value="ATPase_P-typ_cyto_dom_N"/>
</dbReference>
<evidence type="ECO:0000256" key="1">
    <source>
        <dbReference type="ARBA" id="ARBA00004141"/>
    </source>
</evidence>
<evidence type="ECO:0000256" key="10">
    <source>
        <dbReference type="SAM" id="Phobius"/>
    </source>
</evidence>
<dbReference type="SUPFAM" id="SSF81653">
    <property type="entry name" value="Calcium ATPase, transduction domain A"/>
    <property type="match status" value="1"/>
</dbReference>
<dbReference type="GO" id="GO:1902600">
    <property type="term" value="P:proton transmembrane transport"/>
    <property type="evidence" value="ECO:0007669"/>
    <property type="project" value="TreeGrafter"/>
</dbReference>
<evidence type="ECO:0000259" key="11">
    <source>
        <dbReference type="SMART" id="SM00831"/>
    </source>
</evidence>
<dbReference type="Pfam" id="PF00690">
    <property type="entry name" value="Cation_ATPase_N"/>
    <property type="match status" value="1"/>
</dbReference>
<dbReference type="SUPFAM" id="SSF81660">
    <property type="entry name" value="Metal cation-transporting ATPase, ATP-binding domain N"/>
    <property type="match status" value="1"/>
</dbReference>
<evidence type="ECO:0000256" key="2">
    <source>
        <dbReference type="ARBA" id="ARBA00005675"/>
    </source>
</evidence>
<sequence>MDTSGTDEGGAAERGVSGDPGRLPRVFVSVVHCAVPGRVRFRVGGLKRSPALKQQLEQALAGRAGVLAVSASSLTGTVLISFAAPTDHATLAAAISAAAAASWHAPSAAGAGRLAPSAVTRTRTARRTTAAPERSQAKPLAQARVQPKPQAGADRRGADAPMPAPAWHSLCLDDVIALTSTCPQQGLSSTEAGQRLQRFGPNSLPQPPRRSRFAILIEQVATLPVALLAASAVISVATGGAIDAVVILGVVAANAVIGYATESEAVRTIEALNTPVQVRARVVRDGREQEVAVDRVVVGDIQILEPGSYVAADARLVATRDLTADESPLTGESLPVRKGADLICGADTPLSERTNMVYRGTALTGGNGRAVVIATGSETEIGRIQTLIGAAEPPPTPMEVQLGRLSTQLAWLSGGICGVLFAVGLARGYGLLPMLKTAISLAVAAVPEGLPTIATTTLALGIRDMRRRKVLLRRFHAVETLGAVQVICFDKTGTLTLNRMSVAALACDGRMLRVVNGGLQDEETTDVPAVGDALTQILRVAVLCNDTEISTSGGTVHLKGSPTEAALVRLALDLGFDVADVRRCHPLTAATYRSEQRSFMGTHHAIEAGEGLLAVKGSPSAVLAMCRWQLQGGTPVPLTDADRQEIERANDRLAGEALRVLGFASKLCSAADAGAEDGLTWLGLIGMADELRPGMRALMQTFHGAGIATIMITGDQSATAYAVAKSLRLSTSGQVEILDAVRLEDLPPDVLTALAQRAHVFSRVTPSHKLQIVQALQRANLVVAMTGDGINDGPALRAANIGIAMGRSGTEVARDVADVVLADDDPKSIATAIARGRVIFANVRKSLRFLLATNMTEIMVAGLGTSAGLGSPLTPMQLLWINLLSDVVPALGLALEPGDEAVMQEAPHPAGEAILRQQDLRTIAIEGAVIGSGALAACVYGNLRYGPTAKTSTMTFMSLITAQLLHAVSCRSDRRVVFGSGTLAPNPVLRSALIGSFALQALGFLVPPLRRLLGLVPLAPRDWAVTAAAGVAPLLLNELAKGATVPLPVTKAKP</sequence>
<dbReference type="InterPro" id="IPR004014">
    <property type="entry name" value="ATPase_P-typ_cation-transptr_N"/>
</dbReference>
<accession>A0A564W9F0</accession>
<dbReference type="GO" id="GO:1990573">
    <property type="term" value="P:potassium ion import across plasma membrane"/>
    <property type="evidence" value="ECO:0007669"/>
    <property type="project" value="TreeGrafter"/>
</dbReference>
<dbReference type="PANTHER" id="PTHR43294:SF20">
    <property type="entry name" value="P-TYPE ATPASE"/>
    <property type="match status" value="1"/>
</dbReference>
<keyword evidence="5" id="KW-0067">ATP-binding</keyword>
<dbReference type="SFLD" id="SFLDS00003">
    <property type="entry name" value="Haloacid_Dehalogenase"/>
    <property type="match status" value="1"/>
</dbReference>
<dbReference type="AlphaFoldDB" id="A0A564W9F0"/>
<evidence type="ECO:0000256" key="6">
    <source>
        <dbReference type="ARBA" id="ARBA00022967"/>
    </source>
</evidence>
<dbReference type="GO" id="GO:0016887">
    <property type="term" value="F:ATP hydrolysis activity"/>
    <property type="evidence" value="ECO:0007669"/>
    <property type="project" value="InterPro"/>
</dbReference>
<feature type="region of interest" description="Disordered" evidence="9">
    <location>
        <begin position="110"/>
        <end position="161"/>
    </location>
</feature>
<dbReference type="Gene3D" id="2.70.150.10">
    <property type="entry name" value="Calcium-transporting ATPase, cytoplasmic transduction domain A"/>
    <property type="match status" value="1"/>
</dbReference>
<dbReference type="PRINTS" id="PR00119">
    <property type="entry name" value="CATATPASE"/>
</dbReference>
<evidence type="ECO:0000313" key="13">
    <source>
        <dbReference type="Proteomes" id="UP000326641"/>
    </source>
</evidence>
<keyword evidence="7 10" id="KW-1133">Transmembrane helix</keyword>
<feature type="transmembrane region" description="Helical" evidence="10">
    <location>
        <begin position="438"/>
        <end position="462"/>
    </location>
</feature>
<keyword evidence="13" id="KW-1185">Reference proteome</keyword>
<evidence type="ECO:0000256" key="3">
    <source>
        <dbReference type="ARBA" id="ARBA00022692"/>
    </source>
</evidence>
<dbReference type="Proteomes" id="UP000326641">
    <property type="component" value="Unassembled WGS sequence"/>
</dbReference>
<dbReference type="SFLD" id="SFLDG00002">
    <property type="entry name" value="C1.7:_P-type_atpase_like"/>
    <property type="match status" value="1"/>
</dbReference>
<dbReference type="GO" id="GO:0036376">
    <property type="term" value="P:sodium ion export across plasma membrane"/>
    <property type="evidence" value="ECO:0007669"/>
    <property type="project" value="TreeGrafter"/>
</dbReference>
<dbReference type="InterPro" id="IPR036412">
    <property type="entry name" value="HAD-like_sf"/>
</dbReference>
<dbReference type="InterPro" id="IPR044492">
    <property type="entry name" value="P_typ_ATPase_HD_dom"/>
</dbReference>
<dbReference type="InterPro" id="IPR018303">
    <property type="entry name" value="ATPase_P-typ_P_site"/>
</dbReference>
<feature type="compositionally biased region" description="Low complexity" evidence="9">
    <location>
        <begin position="118"/>
        <end position="131"/>
    </location>
</feature>
<dbReference type="GO" id="GO:0005391">
    <property type="term" value="F:P-type sodium:potassium-exchanging transporter activity"/>
    <property type="evidence" value="ECO:0007669"/>
    <property type="project" value="TreeGrafter"/>
</dbReference>
<dbReference type="InterPro" id="IPR059000">
    <property type="entry name" value="ATPase_P-type_domA"/>
</dbReference>
<keyword evidence="6" id="KW-1278">Translocase</keyword>
<dbReference type="PANTHER" id="PTHR43294">
    <property type="entry name" value="SODIUM/POTASSIUM-TRANSPORTING ATPASE SUBUNIT ALPHA"/>
    <property type="match status" value="1"/>
</dbReference>
<keyword evidence="3 10" id="KW-0812">Transmembrane</keyword>
<dbReference type="SFLD" id="SFLDF00027">
    <property type="entry name" value="p-type_atpase"/>
    <property type="match status" value="1"/>
</dbReference>
<dbReference type="NCBIfam" id="TIGR01494">
    <property type="entry name" value="ATPase_P-type"/>
    <property type="match status" value="2"/>
</dbReference>
<dbReference type="InterPro" id="IPR008250">
    <property type="entry name" value="ATPase_P-typ_transduc_dom_A_sf"/>
</dbReference>
<dbReference type="SUPFAM" id="SSF56784">
    <property type="entry name" value="HAD-like"/>
    <property type="match status" value="1"/>
</dbReference>
<dbReference type="Gene3D" id="3.40.50.1000">
    <property type="entry name" value="HAD superfamily/HAD-like"/>
    <property type="match status" value="1"/>
</dbReference>
<keyword evidence="8 10" id="KW-0472">Membrane</keyword>
<feature type="domain" description="Cation-transporting P-type ATPase N-terminal" evidence="11">
    <location>
        <begin position="166"/>
        <end position="240"/>
    </location>
</feature>
<organism evidence="12 13">
    <name type="scientific">Candidatus Defluviicoccus seviourii</name>
    <dbReference type="NCBI Taxonomy" id="2565273"/>
    <lineage>
        <taxon>Bacteria</taxon>
        <taxon>Pseudomonadati</taxon>
        <taxon>Pseudomonadota</taxon>
        <taxon>Alphaproteobacteria</taxon>
        <taxon>Rhodospirillales</taxon>
        <taxon>Rhodospirillaceae</taxon>
        <taxon>Defluviicoccus</taxon>
    </lineage>
</organism>
<dbReference type="PRINTS" id="PR00120">
    <property type="entry name" value="HATPASE"/>
</dbReference>
<keyword evidence="4" id="KW-0547">Nucleotide-binding</keyword>
<name>A0A564W9F0_9PROT</name>
<proteinExistence type="inferred from homology"/>
<dbReference type="InterPro" id="IPR006068">
    <property type="entry name" value="ATPase_P-typ_cation-transptr_C"/>
</dbReference>
<dbReference type="GO" id="GO:0005524">
    <property type="term" value="F:ATP binding"/>
    <property type="evidence" value="ECO:0007669"/>
    <property type="project" value="UniProtKB-KW"/>
</dbReference>
<evidence type="ECO:0000256" key="4">
    <source>
        <dbReference type="ARBA" id="ARBA00022741"/>
    </source>
</evidence>
<evidence type="ECO:0000313" key="12">
    <source>
        <dbReference type="EMBL" id="VUX45068.1"/>
    </source>
</evidence>
<dbReference type="InterPro" id="IPR001757">
    <property type="entry name" value="P_typ_ATPase"/>
</dbReference>
<evidence type="ECO:0000256" key="5">
    <source>
        <dbReference type="ARBA" id="ARBA00022840"/>
    </source>
</evidence>
<dbReference type="GO" id="GO:0030007">
    <property type="term" value="P:intracellular potassium ion homeostasis"/>
    <property type="evidence" value="ECO:0007669"/>
    <property type="project" value="TreeGrafter"/>
</dbReference>
<dbReference type="Gene3D" id="3.40.1110.10">
    <property type="entry name" value="Calcium-transporting ATPase, cytoplasmic domain N"/>
    <property type="match status" value="1"/>
</dbReference>
<dbReference type="SMART" id="SM00831">
    <property type="entry name" value="Cation_ATPase_N"/>
    <property type="match status" value="1"/>
</dbReference>
<evidence type="ECO:0000256" key="8">
    <source>
        <dbReference type="ARBA" id="ARBA00023136"/>
    </source>
</evidence>
<evidence type="ECO:0000256" key="9">
    <source>
        <dbReference type="SAM" id="MobiDB-lite"/>
    </source>
</evidence>
<dbReference type="Pfam" id="PF13246">
    <property type="entry name" value="Cation_ATPase"/>
    <property type="match status" value="1"/>
</dbReference>
<reference evidence="12" key="1">
    <citation type="submission" date="2018-11" db="EMBL/GenBank/DDBJ databases">
        <authorList>
            <person name="Onetto C."/>
        </authorList>
    </citation>
    <scope>NUCLEOTIDE SEQUENCE [LARGE SCALE GENOMIC DNA]</scope>
</reference>
<evidence type="ECO:0000256" key="7">
    <source>
        <dbReference type="ARBA" id="ARBA00022989"/>
    </source>
</evidence>
<dbReference type="Pfam" id="PF00689">
    <property type="entry name" value="Cation_ATPase_C"/>
    <property type="match status" value="1"/>
</dbReference>
<dbReference type="Pfam" id="PF00122">
    <property type="entry name" value="E1-E2_ATPase"/>
    <property type="match status" value="1"/>
</dbReference>
<gene>
    <name evidence="12" type="ORF">DF3PA_10193</name>
</gene>
<dbReference type="Gene3D" id="1.20.1110.10">
    <property type="entry name" value="Calcium-transporting ATPase, transmembrane domain"/>
    <property type="match status" value="1"/>
</dbReference>